<organism evidence="1">
    <name type="scientific">Rhizophora mucronata</name>
    <name type="common">Asiatic mangrove</name>
    <dbReference type="NCBI Taxonomy" id="61149"/>
    <lineage>
        <taxon>Eukaryota</taxon>
        <taxon>Viridiplantae</taxon>
        <taxon>Streptophyta</taxon>
        <taxon>Embryophyta</taxon>
        <taxon>Tracheophyta</taxon>
        <taxon>Spermatophyta</taxon>
        <taxon>Magnoliopsida</taxon>
        <taxon>eudicotyledons</taxon>
        <taxon>Gunneridae</taxon>
        <taxon>Pentapetalae</taxon>
        <taxon>rosids</taxon>
        <taxon>fabids</taxon>
        <taxon>Malpighiales</taxon>
        <taxon>Rhizophoraceae</taxon>
        <taxon>Rhizophora</taxon>
    </lineage>
</organism>
<reference evidence="1" key="1">
    <citation type="submission" date="2018-02" db="EMBL/GenBank/DDBJ databases">
        <title>Rhizophora mucronata_Transcriptome.</title>
        <authorList>
            <person name="Meera S.P."/>
            <person name="Sreeshan A."/>
            <person name="Augustine A."/>
        </authorList>
    </citation>
    <scope>NUCLEOTIDE SEQUENCE</scope>
    <source>
        <tissue evidence="1">Leaf</tissue>
    </source>
</reference>
<evidence type="ECO:0000313" key="1">
    <source>
        <dbReference type="EMBL" id="MBX26964.1"/>
    </source>
</evidence>
<name>A0A2P2M9Q5_RHIMU</name>
<accession>A0A2P2M9Q5</accession>
<sequence>MGSTELPYITYTNESKFLERNPSDLNGFQENLIVFLQNVYE</sequence>
<protein>
    <submittedName>
        <fullName evidence="1">Uncharacterized protein</fullName>
    </submittedName>
</protein>
<proteinExistence type="predicted"/>
<dbReference type="EMBL" id="GGEC01046480">
    <property type="protein sequence ID" value="MBX26964.1"/>
    <property type="molecule type" value="Transcribed_RNA"/>
</dbReference>
<dbReference type="AlphaFoldDB" id="A0A2P2M9Q5"/>